<evidence type="ECO:0000313" key="2">
    <source>
        <dbReference type="EMBL" id="MDR6410318.1"/>
    </source>
</evidence>
<evidence type="ECO:0000313" key="3">
    <source>
        <dbReference type="Proteomes" id="UP001264340"/>
    </source>
</evidence>
<accession>A0ABU1LU65</accession>
<protein>
    <submittedName>
        <fullName evidence="2">Uncharacterized protein</fullName>
    </submittedName>
</protein>
<dbReference type="Proteomes" id="UP001264340">
    <property type="component" value="Unassembled WGS sequence"/>
</dbReference>
<feature type="region of interest" description="Disordered" evidence="1">
    <location>
        <begin position="1"/>
        <end position="60"/>
    </location>
</feature>
<name>A0ABU1LU65_9BURK</name>
<sequence>MASQGRGAHGGRDDAAPRETRGAAMTGEPATDQRSGTFRNVHEPSGSGGATGRSARSTLN</sequence>
<organism evidence="2 3">
    <name type="scientific">Paraburkholderia terricola</name>
    <dbReference type="NCBI Taxonomy" id="169427"/>
    <lineage>
        <taxon>Bacteria</taxon>
        <taxon>Pseudomonadati</taxon>
        <taxon>Pseudomonadota</taxon>
        <taxon>Betaproteobacteria</taxon>
        <taxon>Burkholderiales</taxon>
        <taxon>Burkholderiaceae</taxon>
        <taxon>Paraburkholderia</taxon>
    </lineage>
</organism>
<keyword evidence="3" id="KW-1185">Reference proteome</keyword>
<proteinExistence type="predicted"/>
<reference evidence="2 3" key="1">
    <citation type="submission" date="2023-07" db="EMBL/GenBank/DDBJ databases">
        <title>Sorghum-associated microbial communities from plants grown in Nebraska, USA.</title>
        <authorList>
            <person name="Schachtman D."/>
        </authorList>
    </citation>
    <scope>NUCLEOTIDE SEQUENCE [LARGE SCALE GENOMIC DNA]</scope>
    <source>
        <strain evidence="2 3">DS1316</strain>
    </source>
</reference>
<gene>
    <name evidence="2" type="ORF">J2804_003740</name>
</gene>
<feature type="compositionally biased region" description="Basic and acidic residues" evidence="1">
    <location>
        <begin position="10"/>
        <end position="21"/>
    </location>
</feature>
<dbReference type="EMBL" id="JAVDRP010000006">
    <property type="protein sequence ID" value="MDR6410318.1"/>
    <property type="molecule type" value="Genomic_DNA"/>
</dbReference>
<evidence type="ECO:0000256" key="1">
    <source>
        <dbReference type="SAM" id="MobiDB-lite"/>
    </source>
</evidence>
<comment type="caution">
    <text evidence="2">The sequence shown here is derived from an EMBL/GenBank/DDBJ whole genome shotgun (WGS) entry which is preliminary data.</text>
</comment>